<name>A0A7W5ZVW8_9SPHN</name>
<gene>
    <name evidence="2" type="ORF">GGQ88_000110</name>
</gene>
<evidence type="ECO:0000256" key="1">
    <source>
        <dbReference type="SAM" id="SignalP"/>
    </source>
</evidence>
<evidence type="ECO:0008006" key="4">
    <source>
        <dbReference type="Google" id="ProtNLM"/>
    </source>
</evidence>
<reference evidence="2 3" key="1">
    <citation type="submission" date="2020-08" db="EMBL/GenBank/DDBJ databases">
        <title>Genomic Encyclopedia of Type Strains, Phase IV (KMG-IV): sequencing the most valuable type-strain genomes for metagenomic binning, comparative biology and taxonomic classification.</title>
        <authorList>
            <person name="Goeker M."/>
        </authorList>
    </citation>
    <scope>NUCLEOTIDE SEQUENCE [LARGE SCALE GENOMIC DNA]</scope>
    <source>
        <strain evidence="2 3">DSM 14552</strain>
    </source>
</reference>
<keyword evidence="3" id="KW-1185">Reference proteome</keyword>
<organism evidence="2 3">
    <name type="scientific">Novosphingobium hassiacum</name>
    <dbReference type="NCBI Taxonomy" id="173676"/>
    <lineage>
        <taxon>Bacteria</taxon>
        <taxon>Pseudomonadati</taxon>
        <taxon>Pseudomonadota</taxon>
        <taxon>Alphaproteobacteria</taxon>
        <taxon>Sphingomonadales</taxon>
        <taxon>Sphingomonadaceae</taxon>
        <taxon>Novosphingobium</taxon>
    </lineage>
</organism>
<protein>
    <recommendedName>
        <fullName evidence="4">Lipoprotein</fullName>
    </recommendedName>
</protein>
<feature type="signal peptide" evidence="1">
    <location>
        <begin position="1"/>
        <end position="19"/>
    </location>
</feature>
<proteinExistence type="predicted"/>
<feature type="chain" id="PRO_5031431623" description="Lipoprotein" evidence="1">
    <location>
        <begin position="20"/>
        <end position="143"/>
    </location>
</feature>
<comment type="caution">
    <text evidence="2">The sequence shown here is derived from an EMBL/GenBank/DDBJ whole genome shotgun (WGS) entry which is preliminary data.</text>
</comment>
<dbReference type="Proteomes" id="UP000562395">
    <property type="component" value="Unassembled WGS sequence"/>
</dbReference>
<dbReference type="EMBL" id="JACICY010000001">
    <property type="protein sequence ID" value="MBB3858870.1"/>
    <property type="molecule type" value="Genomic_DNA"/>
</dbReference>
<evidence type="ECO:0000313" key="3">
    <source>
        <dbReference type="Proteomes" id="UP000562395"/>
    </source>
</evidence>
<evidence type="ECO:0000313" key="2">
    <source>
        <dbReference type="EMBL" id="MBB3858870.1"/>
    </source>
</evidence>
<accession>A0A7W5ZVW8</accession>
<dbReference type="AlphaFoldDB" id="A0A7W5ZVW8"/>
<keyword evidence="1" id="KW-0732">Signal</keyword>
<sequence length="143" mass="14768">MRKALILLALLGACRSETAQTPAPMPISGVTSVAEAFTPSDANTLRVTVTVGSSDPAIVRLYGWTPEQANQVRAYAADNGGALGRWALGPIASKPIMAGPPGVVELAAPARAGWFYAAAIEPLSAQNGGTFDVPRVSMSFGRD</sequence>
<dbReference type="RefSeq" id="WP_183611080.1">
    <property type="nucleotide sequence ID" value="NZ_JACICY010000001.1"/>
</dbReference>